<dbReference type="PROSITE" id="PS50002">
    <property type="entry name" value="SH3"/>
    <property type="match status" value="1"/>
</dbReference>
<dbReference type="PANTHER" id="PTHR23122">
    <property type="entry name" value="MEMBRANE-ASSOCIATED GUANYLATE KINASE MAGUK"/>
    <property type="match status" value="1"/>
</dbReference>
<accession>A0A3L8Q4Z7</accession>
<feature type="domain" description="SH3" evidence="4">
    <location>
        <begin position="1"/>
        <end position="40"/>
    </location>
</feature>
<comment type="caution">
    <text evidence="5">The sequence shown here is derived from an EMBL/GenBank/DDBJ whole genome shotgun (WGS) entry which is preliminary data.</text>
</comment>
<dbReference type="STRING" id="44316.ENSEGOP00005013587"/>
<feature type="region of interest" description="Disordered" evidence="3">
    <location>
        <begin position="196"/>
        <end position="222"/>
    </location>
</feature>
<dbReference type="AlphaFoldDB" id="A0A3L8Q4Z7"/>
<evidence type="ECO:0000313" key="6">
    <source>
        <dbReference type="Proteomes" id="UP000276834"/>
    </source>
</evidence>
<gene>
    <name evidence="5" type="ORF">DV515_00019510</name>
</gene>
<keyword evidence="6" id="KW-1185">Reference proteome</keyword>
<dbReference type="Pfam" id="PF07653">
    <property type="entry name" value="SH3_2"/>
    <property type="match status" value="1"/>
</dbReference>
<dbReference type="InterPro" id="IPR001452">
    <property type="entry name" value="SH3_domain"/>
</dbReference>
<name>A0A3L8Q4Z7_CHLGU</name>
<dbReference type="InterPro" id="IPR050716">
    <property type="entry name" value="MAGUK"/>
</dbReference>
<dbReference type="EMBL" id="QUSF01009238">
    <property type="protein sequence ID" value="RLV62249.1"/>
    <property type="molecule type" value="Genomic_DNA"/>
</dbReference>
<dbReference type="Proteomes" id="UP000276834">
    <property type="component" value="Unassembled WGS sequence"/>
</dbReference>
<reference evidence="5 6" key="1">
    <citation type="journal article" date="2018" name="Proc. R. Soc. B">
        <title>A non-coding region near Follistatin controls head colour polymorphism in the Gouldian finch.</title>
        <authorList>
            <person name="Toomey M.B."/>
            <person name="Marques C.I."/>
            <person name="Andrade P."/>
            <person name="Araujo P.M."/>
            <person name="Sabatino S."/>
            <person name="Gazda M.A."/>
            <person name="Afonso S."/>
            <person name="Lopes R.J."/>
            <person name="Corbo J.C."/>
            <person name="Carneiro M."/>
        </authorList>
    </citation>
    <scope>NUCLEOTIDE SEQUENCE [LARGE SCALE GENOMIC DNA]</scope>
    <source>
        <strain evidence="5">Red01</strain>
        <tissue evidence="5">Muscle</tissue>
    </source>
</reference>
<evidence type="ECO:0000256" key="3">
    <source>
        <dbReference type="SAM" id="MobiDB-lite"/>
    </source>
</evidence>
<evidence type="ECO:0000256" key="1">
    <source>
        <dbReference type="ARBA" id="ARBA00022443"/>
    </source>
</evidence>
<proteinExistence type="predicted"/>
<dbReference type="InterPro" id="IPR036028">
    <property type="entry name" value="SH3-like_dom_sf"/>
</dbReference>
<feature type="compositionally biased region" description="Polar residues" evidence="3">
    <location>
        <begin position="212"/>
        <end position="222"/>
    </location>
</feature>
<evidence type="ECO:0000256" key="2">
    <source>
        <dbReference type="PROSITE-ProRule" id="PRU00192"/>
    </source>
</evidence>
<dbReference type="SUPFAM" id="SSF50044">
    <property type="entry name" value="SH3-domain"/>
    <property type="match status" value="1"/>
</dbReference>
<evidence type="ECO:0000259" key="4">
    <source>
        <dbReference type="PROSITE" id="PS50002"/>
    </source>
</evidence>
<evidence type="ECO:0000313" key="5">
    <source>
        <dbReference type="EMBL" id="RLV62249.1"/>
    </source>
</evidence>
<dbReference type="OrthoDB" id="65789at2759"/>
<keyword evidence="1 2" id="KW-0728">SH3 domain</keyword>
<organism evidence="5 6">
    <name type="scientific">Chloebia gouldiae</name>
    <name type="common">Gouldian finch</name>
    <name type="synonym">Erythrura gouldiae</name>
    <dbReference type="NCBI Taxonomy" id="44316"/>
    <lineage>
        <taxon>Eukaryota</taxon>
        <taxon>Metazoa</taxon>
        <taxon>Chordata</taxon>
        <taxon>Craniata</taxon>
        <taxon>Vertebrata</taxon>
        <taxon>Euteleostomi</taxon>
        <taxon>Archelosauria</taxon>
        <taxon>Archosauria</taxon>
        <taxon>Dinosauria</taxon>
        <taxon>Saurischia</taxon>
        <taxon>Theropoda</taxon>
        <taxon>Coelurosauria</taxon>
        <taxon>Aves</taxon>
        <taxon>Neognathae</taxon>
        <taxon>Neoaves</taxon>
        <taxon>Telluraves</taxon>
        <taxon>Australaves</taxon>
        <taxon>Passeriformes</taxon>
        <taxon>Passeroidea</taxon>
        <taxon>Passeridae</taxon>
        <taxon>Chloebia</taxon>
    </lineage>
</organism>
<feature type="region of interest" description="Disordered" evidence="3">
    <location>
        <begin position="43"/>
        <end position="102"/>
    </location>
</feature>
<protein>
    <recommendedName>
        <fullName evidence="4">SH3 domain-containing protein</fullName>
    </recommendedName>
</protein>
<sequence>MAGDLLQIVNQDDPNWWQACHVEGGSAGLVPSQLLEEKRKAFVKRDGEVAPSSGTGTAARPRGTRLGGAGDGRDTSVPRGSTAGPLRPVTVSPSPQGPVPLVLSRRKSPILRVMSPRRCPCGRCQLPCPLSPCRGAALSLSPSPSLSPAQPALALPGALCGSLSGKRKKRMMYLTTKNAGERRRALPRGAVVAPAGTGCPGVPRDGRVPSLSLAQSSTGTSC</sequence>
<dbReference type="Gene3D" id="2.30.30.40">
    <property type="entry name" value="SH3 Domains"/>
    <property type="match status" value="1"/>
</dbReference>